<dbReference type="EMBL" id="BMAC01000142">
    <property type="protein sequence ID" value="GFP87342.1"/>
    <property type="molecule type" value="Genomic_DNA"/>
</dbReference>
<feature type="domain" description="NAC" evidence="6">
    <location>
        <begin position="11"/>
        <end position="173"/>
    </location>
</feature>
<dbReference type="PANTHER" id="PTHR31744">
    <property type="entry name" value="PROTEIN CUP-SHAPED COTYLEDON 2-RELATED"/>
    <property type="match status" value="1"/>
</dbReference>
<reference evidence="7" key="1">
    <citation type="submission" date="2020-07" db="EMBL/GenBank/DDBJ databases">
        <title>Ethylene signaling mediates host invasion by parasitic plants.</title>
        <authorList>
            <person name="Yoshida S."/>
        </authorList>
    </citation>
    <scope>NUCLEOTIDE SEQUENCE</scope>
    <source>
        <strain evidence="7">Okayama</strain>
    </source>
</reference>
<keyword evidence="3" id="KW-0238">DNA-binding</keyword>
<keyword evidence="5" id="KW-0539">Nucleus</keyword>
<evidence type="ECO:0000256" key="3">
    <source>
        <dbReference type="ARBA" id="ARBA00023125"/>
    </source>
</evidence>
<protein>
    <submittedName>
        <fullName evidence="7">Nac transcription factor 29</fullName>
    </submittedName>
</protein>
<dbReference type="SUPFAM" id="SSF101941">
    <property type="entry name" value="NAC domain"/>
    <property type="match status" value="1"/>
</dbReference>
<gene>
    <name evidence="7" type="ORF">PHJA_000877900</name>
</gene>
<comment type="subcellular location">
    <subcellularLocation>
        <location evidence="1">Nucleus</location>
    </subcellularLocation>
</comment>
<dbReference type="AlphaFoldDB" id="A0A830BMG1"/>
<keyword evidence="4" id="KW-0804">Transcription</keyword>
<keyword evidence="2" id="KW-0805">Transcription regulation</keyword>
<dbReference type="OrthoDB" id="1921961at2759"/>
<keyword evidence="8" id="KW-1185">Reference proteome</keyword>
<dbReference type="GO" id="GO:0006355">
    <property type="term" value="P:regulation of DNA-templated transcription"/>
    <property type="evidence" value="ECO:0007669"/>
    <property type="project" value="InterPro"/>
</dbReference>
<accession>A0A830BMG1</accession>
<evidence type="ECO:0000256" key="2">
    <source>
        <dbReference type="ARBA" id="ARBA00023015"/>
    </source>
</evidence>
<dbReference type="PANTHER" id="PTHR31744:SF233">
    <property type="entry name" value="NAC DOMAIN-CONTAINING PROTEIN 72-LIKE"/>
    <property type="match status" value="1"/>
</dbReference>
<evidence type="ECO:0000256" key="1">
    <source>
        <dbReference type="ARBA" id="ARBA00004123"/>
    </source>
</evidence>
<dbReference type="Gene3D" id="2.170.150.80">
    <property type="entry name" value="NAC domain"/>
    <property type="match status" value="1"/>
</dbReference>
<evidence type="ECO:0000313" key="8">
    <source>
        <dbReference type="Proteomes" id="UP000653305"/>
    </source>
</evidence>
<evidence type="ECO:0000313" key="7">
    <source>
        <dbReference type="EMBL" id="GFP87342.1"/>
    </source>
</evidence>
<dbReference type="InterPro" id="IPR003441">
    <property type="entry name" value="NAC-dom"/>
</dbReference>
<dbReference type="Pfam" id="PF02365">
    <property type="entry name" value="NAM"/>
    <property type="match status" value="1"/>
</dbReference>
<comment type="caution">
    <text evidence="7">The sequence shown here is derived from an EMBL/GenBank/DDBJ whole genome shotgun (WGS) entry which is preliminary data.</text>
</comment>
<proteinExistence type="predicted"/>
<dbReference type="GO" id="GO:0003677">
    <property type="term" value="F:DNA binding"/>
    <property type="evidence" value="ECO:0007669"/>
    <property type="project" value="UniProtKB-KW"/>
</dbReference>
<evidence type="ECO:0000259" key="6">
    <source>
        <dbReference type="PROSITE" id="PS51005"/>
    </source>
</evidence>
<evidence type="ECO:0000256" key="5">
    <source>
        <dbReference type="ARBA" id="ARBA00023242"/>
    </source>
</evidence>
<dbReference type="Proteomes" id="UP000653305">
    <property type="component" value="Unassembled WGS sequence"/>
</dbReference>
<organism evidence="7 8">
    <name type="scientific">Phtheirospermum japonicum</name>
    <dbReference type="NCBI Taxonomy" id="374723"/>
    <lineage>
        <taxon>Eukaryota</taxon>
        <taxon>Viridiplantae</taxon>
        <taxon>Streptophyta</taxon>
        <taxon>Embryophyta</taxon>
        <taxon>Tracheophyta</taxon>
        <taxon>Spermatophyta</taxon>
        <taxon>Magnoliopsida</taxon>
        <taxon>eudicotyledons</taxon>
        <taxon>Gunneridae</taxon>
        <taxon>Pentapetalae</taxon>
        <taxon>asterids</taxon>
        <taxon>lamiids</taxon>
        <taxon>Lamiales</taxon>
        <taxon>Orobanchaceae</taxon>
        <taxon>Orobanchaceae incertae sedis</taxon>
        <taxon>Phtheirospermum</taxon>
    </lineage>
</organism>
<dbReference type="GO" id="GO:0005634">
    <property type="term" value="C:nucleus"/>
    <property type="evidence" value="ECO:0007669"/>
    <property type="project" value="UniProtKB-SubCell"/>
</dbReference>
<dbReference type="InterPro" id="IPR036093">
    <property type="entry name" value="NAC_dom_sf"/>
</dbReference>
<sequence length="287" mass="33276">MNMVGRNSSDLPPGFRFHPTDEELIMCYLKNQASSRPCPVSIIPEVDIYKFDPWELPGGIEKSGIGEKEWYFFSPRDRKYPNGVRPNRAAVSGYWKATGTDKEIYSGSKLVGVKKALVFYKGKPPKGVKTDWIMHEYRLNESKSNSNKQNGSMRVNDFFFQLDEWVLCRIYKKKIVARNLERRAEESILAQNVTTNYEANYYEQQQQQAYKLPRTCSLTHMWEFDYLTSISQLLDESAYNSAFNNQETIRQNIGTRGQVQLSNPDGIKLESNQPIFLNPLCEQKIMF</sequence>
<name>A0A830BMG1_9LAMI</name>
<dbReference type="PROSITE" id="PS51005">
    <property type="entry name" value="NAC"/>
    <property type="match status" value="1"/>
</dbReference>
<evidence type="ECO:0000256" key="4">
    <source>
        <dbReference type="ARBA" id="ARBA00023163"/>
    </source>
</evidence>